<dbReference type="GO" id="GO:0005886">
    <property type="term" value="C:plasma membrane"/>
    <property type="evidence" value="ECO:0007669"/>
    <property type="project" value="TreeGrafter"/>
</dbReference>
<comment type="catalytic activity">
    <reaction evidence="2">
        <text>oxidized coenzyme F420-(gamma-L-Glu)(n) + a quinol + H(+) = reduced coenzyme F420-(gamma-L-Glu)(n) + a quinone</text>
        <dbReference type="Rhea" id="RHEA:39663"/>
        <dbReference type="Rhea" id="RHEA-COMP:12939"/>
        <dbReference type="Rhea" id="RHEA-COMP:14378"/>
        <dbReference type="ChEBI" id="CHEBI:15378"/>
        <dbReference type="ChEBI" id="CHEBI:24646"/>
        <dbReference type="ChEBI" id="CHEBI:132124"/>
        <dbReference type="ChEBI" id="CHEBI:133980"/>
        <dbReference type="ChEBI" id="CHEBI:139511"/>
    </reaction>
</comment>
<dbReference type="GO" id="GO:0070967">
    <property type="term" value="F:coenzyme F420 binding"/>
    <property type="evidence" value="ECO:0007669"/>
    <property type="project" value="TreeGrafter"/>
</dbReference>
<dbReference type="InterPro" id="IPR012349">
    <property type="entry name" value="Split_barrel_FMN-bd"/>
</dbReference>
<dbReference type="NCBIfam" id="TIGR00026">
    <property type="entry name" value="hi_GC_TIGR00026"/>
    <property type="match status" value="1"/>
</dbReference>
<dbReference type="EMBL" id="BANX01000008">
    <property type="protein sequence ID" value="GAC67450.1"/>
    <property type="molecule type" value="Genomic_DNA"/>
</dbReference>
<dbReference type="eggNOG" id="COG3945">
    <property type="taxonomic scope" value="Bacteria"/>
</dbReference>
<organism evidence="3 4">
    <name type="scientific">Gordonia soli NBRC 108243</name>
    <dbReference type="NCBI Taxonomy" id="1223545"/>
    <lineage>
        <taxon>Bacteria</taxon>
        <taxon>Bacillati</taxon>
        <taxon>Actinomycetota</taxon>
        <taxon>Actinomycetes</taxon>
        <taxon>Mycobacteriales</taxon>
        <taxon>Gordoniaceae</taxon>
        <taxon>Gordonia</taxon>
    </lineage>
</organism>
<dbReference type="InterPro" id="IPR004378">
    <property type="entry name" value="F420H2_quin_Rdtase"/>
</dbReference>
<dbReference type="GO" id="GO:0016491">
    <property type="term" value="F:oxidoreductase activity"/>
    <property type="evidence" value="ECO:0007669"/>
    <property type="project" value="InterPro"/>
</dbReference>
<sequence>MSDFNTQIIDEFRANGGHVQTAGFGDNLILLHTVGVKSGEPRINPLAAIPEGDSWLIVGSYAGATKNPAWVHNLRAQPQVSVEYPASGEVKSSDAAATELDPVARDEAWAKFVAFSPQFEKYTETAEGRVFPIFRITRA</sequence>
<dbReference type="Proteomes" id="UP000011666">
    <property type="component" value="Unassembled WGS sequence"/>
</dbReference>
<dbReference type="Pfam" id="PF04075">
    <property type="entry name" value="F420H2_quin_red"/>
    <property type="match status" value="1"/>
</dbReference>
<dbReference type="PANTHER" id="PTHR39428:SF1">
    <property type="entry name" value="F420H(2)-DEPENDENT QUINONE REDUCTASE RV1261C"/>
    <property type="match status" value="1"/>
</dbReference>
<evidence type="ECO:0000313" key="3">
    <source>
        <dbReference type="EMBL" id="GAC67450.1"/>
    </source>
</evidence>
<evidence type="ECO:0000313" key="4">
    <source>
        <dbReference type="Proteomes" id="UP000011666"/>
    </source>
</evidence>
<comment type="caution">
    <text evidence="3">The sequence shown here is derived from an EMBL/GenBank/DDBJ whole genome shotgun (WGS) entry which is preliminary data.</text>
</comment>
<comment type="similarity">
    <text evidence="1">Belongs to the F420H(2)-dependent quinone reductase family.</text>
</comment>
<evidence type="ECO:0000256" key="2">
    <source>
        <dbReference type="ARBA" id="ARBA00049106"/>
    </source>
</evidence>
<dbReference type="AlphaFoldDB" id="M0QFR8"/>
<evidence type="ECO:0008006" key="5">
    <source>
        <dbReference type="Google" id="ProtNLM"/>
    </source>
</evidence>
<dbReference type="STRING" id="1223545.GS4_08_00340"/>
<dbReference type="Gene3D" id="2.30.110.10">
    <property type="entry name" value="Electron Transport, Fmn-binding Protein, Chain A"/>
    <property type="match status" value="1"/>
</dbReference>
<accession>M0QFR8</accession>
<gene>
    <name evidence="3" type="ORF">GS4_08_00340</name>
</gene>
<keyword evidence="4" id="KW-1185">Reference proteome</keyword>
<dbReference type="PANTHER" id="PTHR39428">
    <property type="entry name" value="F420H(2)-DEPENDENT QUINONE REDUCTASE RV1261C"/>
    <property type="match status" value="1"/>
</dbReference>
<dbReference type="OrthoDB" id="8225825at2"/>
<proteinExistence type="inferred from homology"/>
<reference evidence="3 4" key="1">
    <citation type="submission" date="2013-01" db="EMBL/GenBank/DDBJ databases">
        <title>Whole genome shotgun sequence of Gordonia soli NBRC 108243.</title>
        <authorList>
            <person name="Isaki-Nakamura S."/>
            <person name="Hosoyama A."/>
            <person name="Tsuchikane K."/>
            <person name="Ando Y."/>
            <person name="Baba S."/>
            <person name="Ohji S."/>
            <person name="Hamada M."/>
            <person name="Tamura T."/>
            <person name="Yamazoe A."/>
            <person name="Yamazaki S."/>
            <person name="Fujita N."/>
        </authorList>
    </citation>
    <scope>NUCLEOTIDE SEQUENCE [LARGE SCALE GENOMIC DNA]</scope>
    <source>
        <strain evidence="3 4">NBRC 108243</strain>
    </source>
</reference>
<name>M0QFR8_9ACTN</name>
<evidence type="ECO:0000256" key="1">
    <source>
        <dbReference type="ARBA" id="ARBA00008710"/>
    </source>
</evidence>
<dbReference type="SUPFAM" id="SSF50475">
    <property type="entry name" value="FMN-binding split barrel"/>
    <property type="match status" value="1"/>
</dbReference>
<protein>
    <recommendedName>
        <fullName evidence="5">Deazaflavin-dependent nitroreductase</fullName>
    </recommendedName>
</protein>
<dbReference type="RefSeq" id="WP_007618665.1">
    <property type="nucleotide sequence ID" value="NZ_BANX01000008.1"/>
</dbReference>